<keyword evidence="2" id="KW-0560">Oxidoreductase</keyword>
<accession>A0A5J6G825</accession>
<keyword evidence="2" id="KW-0503">Monooxygenase</keyword>
<evidence type="ECO:0000313" key="3">
    <source>
        <dbReference type="Proteomes" id="UP000325529"/>
    </source>
</evidence>
<dbReference type="AlphaFoldDB" id="A0A5J6G825"/>
<feature type="domain" description="ABM" evidence="1">
    <location>
        <begin position="8"/>
        <end position="104"/>
    </location>
</feature>
<gene>
    <name evidence="2" type="ORF">CP970_07275</name>
</gene>
<dbReference type="InterPro" id="IPR007138">
    <property type="entry name" value="ABM_dom"/>
</dbReference>
<evidence type="ECO:0000313" key="2">
    <source>
        <dbReference type="EMBL" id="QEU90744.1"/>
    </source>
</evidence>
<dbReference type="PROSITE" id="PS51725">
    <property type="entry name" value="ABM"/>
    <property type="match status" value="1"/>
</dbReference>
<evidence type="ECO:0000259" key="1">
    <source>
        <dbReference type="PROSITE" id="PS51725"/>
    </source>
</evidence>
<dbReference type="Proteomes" id="UP000325529">
    <property type="component" value="Chromosome"/>
</dbReference>
<sequence>MSEEEPRLRVLFLVRVESGGADRFVTAYERIRHQVAQAEGHLGDELCQSLADPDEWLITSEWASAAHYRAWAESPGQPDLAAPITAASAGYVHKPFAVRLRTAAPL</sequence>
<dbReference type="Pfam" id="PF03992">
    <property type="entry name" value="ABM"/>
    <property type="match status" value="1"/>
</dbReference>
<protein>
    <submittedName>
        <fullName evidence="2">Antibiotic biosynthesis monooxygenase</fullName>
    </submittedName>
</protein>
<dbReference type="SUPFAM" id="SSF54909">
    <property type="entry name" value="Dimeric alpha+beta barrel"/>
    <property type="match status" value="1"/>
</dbReference>
<organism evidence="2 3">
    <name type="scientific">Streptomyces kanamyceticus</name>
    <dbReference type="NCBI Taxonomy" id="1967"/>
    <lineage>
        <taxon>Bacteria</taxon>
        <taxon>Bacillati</taxon>
        <taxon>Actinomycetota</taxon>
        <taxon>Actinomycetes</taxon>
        <taxon>Kitasatosporales</taxon>
        <taxon>Streptomycetaceae</taxon>
        <taxon>Streptomyces</taxon>
    </lineage>
</organism>
<name>A0A5J6G825_STRKN</name>
<dbReference type="InterPro" id="IPR011008">
    <property type="entry name" value="Dimeric_a/b-barrel"/>
</dbReference>
<dbReference type="RefSeq" id="WP_055544265.1">
    <property type="nucleotide sequence ID" value="NZ_CP023699.1"/>
</dbReference>
<dbReference type="EMBL" id="CP023699">
    <property type="protein sequence ID" value="QEU90744.1"/>
    <property type="molecule type" value="Genomic_DNA"/>
</dbReference>
<dbReference type="GO" id="GO:0004497">
    <property type="term" value="F:monooxygenase activity"/>
    <property type="evidence" value="ECO:0007669"/>
    <property type="project" value="UniProtKB-KW"/>
</dbReference>
<dbReference type="KEGG" id="ska:CP970_07275"/>
<reference evidence="2 3" key="1">
    <citation type="submission" date="2017-09" db="EMBL/GenBank/DDBJ databases">
        <authorList>
            <person name="Lee N."/>
            <person name="Cho B.-K."/>
        </authorList>
    </citation>
    <scope>NUCLEOTIDE SEQUENCE [LARGE SCALE GENOMIC DNA]</scope>
    <source>
        <strain evidence="2 3">ATCC 12853</strain>
    </source>
</reference>
<dbReference type="OrthoDB" id="4304335at2"/>
<dbReference type="Gene3D" id="3.30.70.100">
    <property type="match status" value="1"/>
</dbReference>
<keyword evidence="3" id="KW-1185">Reference proteome</keyword>
<proteinExistence type="predicted"/>